<sequence length="86" mass="10254">MVPRARIPSFVYDFFVNKGWDFFVRNRTLKEVIEMDHNESCQDGVWVFLPFLPDGEWAHLTSEEARKQDGELKPENELIHLAYRKL</sequence>
<dbReference type="AlphaFoldDB" id="A0A2M7VZ92"/>
<evidence type="ECO:0000313" key="2">
    <source>
        <dbReference type="Proteomes" id="UP000228743"/>
    </source>
</evidence>
<dbReference type="EMBL" id="PFPX01000041">
    <property type="protein sequence ID" value="PJA09896.1"/>
    <property type="molecule type" value="Genomic_DNA"/>
</dbReference>
<reference evidence="2" key="1">
    <citation type="submission" date="2017-09" db="EMBL/GenBank/DDBJ databases">
        <title>Depth-based differentiation of microbial function through sediment-hosted aquifers and enrichment of novel symbionts in the deep terrestrial subsurface.</title>
        <authorList>
            <person name="Probst A.J."/>
            <person name="Ladd B."/>
            <person name="Jarett J.K."/>
            <person name="Geller-Mcgrath D.E."/>
            <person name="Sieber C.M.K."/>
            <person name="Emerson J.B."/>
            <person name="Anantharaman K."/>
            <person name="Thomas B.C."/>
            <person name="Malmstrom R."/>
            <person name="Stieglmeier M."/>
            <person name="Klingl A."/>
            <person name="Woyke T."/>
            <person name="Ryan C.M."/>
            <person name="Banfield J.F."/>
        </authorList>
    </citation>
    <scope>NUCLEOTIDE SEQUENCE [LARGE SCALE GENOMIC DNA]</scope>
</reference>
<proteinExistence type="predicted"/>
<comment type="caution">
    <text evidence="1">The sequence shown here is derived from an EMBL/GenBank/DDBJ whole genome shotgun (WGS) entry which is preliminary data.</text>
</comment>
<gene>
    <name evidence="1" type="ORF">COX68_01740</name>
</gene>
<evidence type="ECO:0000313" key="1">
    <source>
        <dbReference type="EMBL" id="PJA09896.1"/>
    </source>
</evidence>
<accession>A0A2M7VZ92</accession>
<dbReference type="Proteomes" id="UP000228743">
    <property type="component" value="Unassembled WGS sequence"/>
</dbReference>
<protein>
    <submittedName>
        <fullName evidence="1">Uncharacterized protein</fullName>
    </submittedName>
</protein>
<organism evidence="1 2">
    <name type="scientific">Candidatus Falkowbacteria bacterium CG_4_10_14_0_2_um_filter_41_15</name>
    <dbReference type="NCBI Taxonomy" id="1974554"/>
    <lineage>
        <taxon>Bacteria</taxon>
        <taxon>Candidatus Falkowiibacteriota</taxon>
    </lineage>
</organism>
<name>A0A2M7VZ92_9BACT</name>